<dbReference type="Proteomes" id="UP001281147">
    <property type="component" value="Unassembled WGS sequence"/>
</dbReference>
<protein>
    <submittedName>
        <fullName evidence="1">Mitochondrial 54S ribosomal protein YmL41</fullName>
    </submittedName>
</protein>
<keyword evidence="1" id="KW-0689">Ribosomal protein</keyword>
<gene>
    <name evidence="1" type="primary">MRP20_2</name>
    <name evidence="1" type="ORF">LTR37_008897</name>
</gene>
<organism evidence="1 2">
    <name type="scientific">Vermiconidia calcicola</name>
    <dbReference type="NCBI Taxonomy" id="1690605"/>
    <lineage>
        <taxon>Eukaryota</taxon>
        <taxon>Fungi</taxon>
        <taxon>Dikarya</taxon>
        <taxon>Ascomycota</taxon>
        <taxon>Pezizomycotina</taxon>
        <taxon>Dothideomycetes</taxon>
        <taxon>Dothideomycetidae</taxon>
        <taxon>Mycosphaerellales</taxon>
        <taxon>Extremaceae</taxon>
        <taxon>Vermiconidia</taxon>
    </lineage>
</organism>
<proteinExistence type="predicted"/>
<sequence>MATTAAIAPFRVGLKELYLPDFSVILHRTPGLPAHNAKFTVPLWFSKLDLRDYLYHAYNVRILSVRSYVKQQRIIEGDPKNPRPQPNRWHRPRAHKHMIVELEQPFVWPEEPEDYSAWNREEVKDSEAEQKKYGELMQPMGDAVVNEERRKSMREQAKALLEGRLKWKPTTSRSVGSMLSR</sequence>
<keyword evidence="1" id="KW-0687">Ribonucleoprotein</keyword>
<keyword evidence="2" id="KW-1185">Reference proteome</keyword>
<evidence type="ECO:0000313" key="1">
    <source>
        <dbReference type="EMBL" id="KAK3712806.1"/>
    </source>
</evidence>
<name>A0ACC3NAX0_9PEZI</name>
<accession>A0ACC3NAX0</accession>
<evidence type="ECO:0000313" key="2">
    <source>
        <dbReference type="Proteomes" id="UP001281147"/>
    </source>
</evidence>
<dbReference type="EMBL" id="JAUTXU010000067">
    <property type="protein sequence ID" value="KAK3712806.1"/>
    <property type="molecule type" value="Genomic_DNA"/>
</dbReference>
<reference evidence="1" key="1">
    <citation type="submission" date="2023-07" db="EMBL/GenBank/DDBJ databases">
        <title>Black Yeasts Isolated from many extreme environments.</title>
        <authorList>
            <person name="Coleine C."/>
            <person name="Stajich J.E."/>
            <person name="Selbmann L."/>
        </authorList>
    </citation>
    <scope>NUCLEOTIDE SEQUENCE</scope>
    <source>
        <strain evidence="1">CCFEE 5714</strain>
    </source>
</reference>
<comment type="caution">
    <text evidence="1">The sequence shown here is derived from an EMBL/GenBank/DDBJ whole genome shotgun (WGS) entry which is preliminary data.</text>
</comment>